<feature type="transmembrane region" description="Helical" evidence="1">
    <location>
        <begin position="297"/>
        <end position="317"/>
    </location>
</feature>
<gene>
    <name evidence="3" type="ORF">SAMN02927914_04597</name>
</gene>
<evidence type="ECO:0000256" key="1">
    <source>
        <dbReference type="SAM" id="Phobius"/>
    </source>
</evidence>
<keyword evidence="1" id="KW-1133">Transmembrane helix</keyword>
<dbReference type="Pfam" id="PF01757">
    <property type="entry name" value="Acyl_transf_3"/>
    <property type="match status" value="1"/>
</dbReference>
<keyword evidence="3" id="KW-0808">Transferase</keyword>
<protein>
    <submittedName>
        <fullName evidence="3">Peptidoglycan/LPS O-acetylase OafA/YrhL, contains acyltransferase and SGNH-hydrolase domains</fullName>
    </submittedName>
</protein>
<dbReference type="PANTHER" id="PTHR23028">
    <property type="entry name" value="ACETYLTRANSFERASE"/>
    <property type="match status" value="1"/>
</dbReference>
<dbReference type="InterPro" id="IPR002656">
    <property type="entry name" value="Acyl_transf_3_dom"/>
</dbReference>
<dbReference type="GO" id="GO:0000271">
    <property type="term" value="P:polysaccharide biosynthetic process"/>
    <property type="evidence" value="ECO:0007669"/>
    <property type="project" value="TreeGrafter"/>
</dbReference>
<dbReference type="GO" id="GO:0016787">
    <property type="term" value="F:hydrolase activity"/>
    <property type="evidence" value="ECO:0007669"/>
    <property type="project" value="UniProtKB-KW"/>
</dbReference>
<reference evidence="3 4" key="1">
    <citation type="submission" date="2016-10" db="EMBL/GenBank/DDBJ databases">
        <authorList>
            <person name="de Groot N.N."/>
        </authorList>
    </citation>
    <scope>NUCLEOTIDE SEQUENCE [LARGE SCALE GENOMIC DNA]</scope>
    <source>
        <strain evidence="3 4">CGMCC 1.12097</strain>
    </source>
</reference>
<evidence type="ECO:0000313" key="3">
    <source>
        <dbReference type="EMBL" id="SDA91968.1"/>
    </source>
</evidence>
<keyword evidence="3" id="KW-0378">Hydrolase</keyword>
<dbReference type="InterPro" id="IPR050879">
    <property type="entry name" value="Acyltransferase_3"/>
</dbReference>
<dbReference type="EMBL" id="FMXM01000016">
    <property type="protein sequence ID" value="SDA91968.1"/>
    <property type="molecule type" value="Genomic_DNA"/>
</dbReference>
<evidence type="ECO:0000259" key="2">
    <source>
        <dbReference type="Pfam" id="PF01757"/>
    </source>
</evidence>
<feature type="transmembrane region" description="Helical" evidence="1">
    <location>
        <begin position="193"/>
        <end position="217"/>
    </location>
</feature>
<evidence type="ECO:0000313" key="4">
    <source>
        <dbReference type="Proteomes" id="UP000198588"/>
    </source>
</evidence>
<dbReference type="STRING" id="1165689.SAMN02927914_04597"/>
<dbReference type="GO" id="GO:0016020">
    <property type="term" value="C:membrane"/>
    <property type="evidence" value="ECO:0007669"/>
    <property type="project" value="TreeGrafter"/>
</dbReference>
<feature type="transmembrane region" description="Helical" evidence="1">
    <location>
        <begin position="329"/>
        <end position="351"/>
    </location>
</feature>
<keyword evidence="1" id="KW-0812">Transmembrane</keyword>
<feature type="transmembrane region" description="Helical" evidence="1">
    <location>
        <begin position="37"/>
        <end position="57"/>
    </location>
</feature>
<feature type="transmembrane region" description="Helical" evidence="1">
    <location>
        <begin position="77"/>
        <end position="101"/>
    </location>
</feature>
<accession>A0A1G5ZAH5</accession>
<dbReference type="PANTHER" id="PTHR23028:SF53">
    <property type="entry name" value="ACYL_TRANSF_3 DOMAIN-CONTAINING PROTEIN"/>
    <property type="match status" value="1"/>
</dbReference>
<dbReference type="AlphaFoldDB" id="A0A1G5ZAH5"/>
<feature type="transmembrane region" description="Helical" evidence="1">
    <location>
        <begin position="113"/>
        <end position="134"/>
    </location>
</feature>
<dbReference type="Proteomes" id="UP000198588">
    <property type="component" value="Unassembled WGS sequence"/>
</dbReference>
<sequence length="398" mass="44374">MAATHSSPVRLSDTQHLAAEAAAKPSAKPIGDNSFNIAAHGLRGIASLMVFFAHLLGGTAEHVYASNAAYVDGITPFWNFGTFGVCLFFVISGFVILPSAIRYSPTEFAARRFMRLYPLFFAFSVLFILLNATTNLYPETNNLTSVLAGLTFLNLLARTEQLTPNAWSLTFEVWFYVFMAAFVFLAVRRPSKLGLAALSLLAALFIARYPIALYFLAGGLIRLAHDRYEWVSRGHHRLAESAALAACVFLSTRGHYDYHWSDFQNAEVPLLVAATALYFCLAVSRNSLTALLLGNRLLRYFGTVSYSLYLVHPYTYFLSRAAFSHAHLFTANVAVSMGAFIVVTGAITWILTHFANRTLELWPYEFVYHQKIYRSTAQPSAARLWLALNTKRSAWLRG</sequence>
<feature type="domain" description="Acyltransferase 3" evidence="2">
    <location>
        <begin position="40"/>
        <end position="350"/>
    </location>
</feature>
<name>A0A1G5ZAH5_9HYPH</name>
<dbReference type="OrthoDB" id="505919at2"/>
<proteinExistence type="predicted"/>
<keyword evidence="1" id="KW-0472">Membrane</keyword>
<dbReference type="RefSeq" id="WP_143019478.1">
    <property type="nucleotide sequence ID" value="NZ_FMXM01000016.1"/>
</dbReference>
<feature type="transmembrane region" description="Helical" evidence="1">
    <location>
        <begin position="268"/>
        <end position="285"/>
    </location>
</feature>
<keyword evidence="3" id="KW-0012">Acyltransferase</keyword>
<feature type="transmembrane region" description="Helical" evidence="1">
    <location>
        <begin position="169"/>
        <end position="187"/>
    </location>
</feature>
<organism evidence="3 4">
    <name type="scientific">Mesorhizobium qingshengii</name>
    <dbReference type="NCBI Taxonomy" id="1165689"/>
    <lineage>
        <taxon>Bacteria</taxon>
        <taxon>Pseudomonadati</taxon>
        <taxon>Pseudomonadota</taxon>
        <taxon>Alphaproteobacteria</taxon>
        <taxon>Hyphomicrobiales</taxon>
        <taxon>Phyllobacteriaceae</taxon>
        <taxon>Mesorhizobium</taxon>
    </lineage>
</organism>
<dbReference type="GO" id="GO:0016747">
    <property type="term" value="F:acyltransferase activity, transferring groups other than amino-acyl groups"/>
    <property type="evidence" value="ECO:0007669"/>
    <property type="project" value="InterPro"/>
</dbReference>